<reference evidence="2" key="1">
    <citation type="submission" date="2018-01" db="EMBL/GenBank/DDBJ databases">
        <authorList>
            <person name="Gaut B.S."/>
            <person name="Morton B.R."/>
            <person name="Clegg M.T."/>
            <person name="Duvall M.R."/>
        </authorList>
    </citation>
    <scope>NUCLEOTIDE SEQUENCE</scope>
    <source>
        <strain evidence="2">Lactobacillus helveticus</strain>
    </source>
</reference>
<proteinExistence type="predicted"/>
<dbReference type="EMBL" id="OGTV01000096">
    <property type="protein sequence ID" value="SPB26339.1"/>
    <property type="molecule type" value="Genomic_DNA"/>
</dbReference>
<dbReference type="PANTHER" id="PTHR30514">
    <property type="entry name" value="GLUCOKINASE"/>
    <property type="match status" value="1"/>
</dbReference>
<dbReference type="Gene3D" id="3.40.50.10490">
    <property type="entry name" value="Glucose-6-phosphate isomerase like protein, domain 1"/>
    <property type="match status" value="1"/>
</dbReference>
<dbReference type="PANTHER" id="PTHR30514:SF1">
    <property type="entry name" value="HTH-TYPE TRANSCRIPTIONAL REGULATOR HEXR-RELATED"/>
    <property type="match status" value="1"/>
</dbReference>
<dbReference type="GO" id="GO:0003700">
    <property type="term" value="F:DNA-binding transcription factor activity"/>
    <property type="evidence" value="ECO:0007669"/>
    <property type="project" value="InterPro"/>
</dbReference>
<dbReference type="Proteomes" id="UP000630086">
    <property type="component" value="Unassembled WGS sequence"/>
</dbReference>
<gene>
    <name evidence="2" type="ORF">BDKNPLJD_01848</name>
    <name evidence="1" type="ORF">LHEJCM1062_18520</name>
</gene>
<dbReference type="GO" id="GO:0097367">
    <property type="term" value="F:carbohydrate derivative binding"/>
    <property type="evidence" value="ECO:0007669"/>
    <property type="project" value="InterPro"/>
</dbReference>
<evidence type="ECO:0000313" key="1">
    <source>
        <dbReference type="EMBL" id="GFP13980.1"/>
    </source>
</evidence>
<dbReference type="GO" id="GO:0003677">
    <property type="term" value="F:DNA binding"/>
    <property type="evidence" value="ECO:0007669"/>
    <property type="project" value="InterPro"/>
</dbReference>
<evidence type="ECO:0000313" key="2">
    <source>
        <dbReference type="EMBL" id="SPB26339.1"/>
    </source>
</evidence>
<accession>A0A2X0PI44</accession>
<sequence length="90" mass="10004">MQVDNKIETIITDITENDNPTSVLFKLQTNLSKNIVDLGRSIDHKELKQAVELIDKARVVFIAGEGASGLAAEDFFDKLIRSGKEVIFID</sequence>
<dbReference type="InterPro" id="IPR046348">
    <property type="entry name" value="SIS_dom_sf"/>
</dbReference>
<dbReference type="InterPro" id="IPR047640">
    <property type="entry name" value="RpiR-like"/>
</dbReference>
<dbReference type="SUPFAM" id="SSF53697">
    <property type="entry name" value="SIS domain"/>
    <property type="match status" value="1"/>
</dbReference>
<dbReference type="AlphaFoldDB" id="A0A2X0PI44"/>
<name>A0A2X0PI44_LACHE</name>
<reference evidence="1" key="2">
    <citation type="submission" date="2020-07" db="EMBL/GenBank/DDBJ databases">
        <title>Draft genome sequence of Lactobacillus helveticus strain JCM 1062.</title>
        <authorList>
            <person name="Endo A."/>
            <person name="Maeno S."/>
            <person name="Kido Y."/>
        </authorList>
    </citation>
    <scope>NUCLEOTIDE SEQUENCE</scope>
    <source>
        <strain evidence="1">JCM 1062</strain>
    </source>
</reference>
<evidence type="ECO:0008006" key="3">
    <source>
        <dbReference type="Google" id="ProtNLM"/>
    </source>
</evidence>
<protein>
    <recommendedName>
        <fullName evidence="3">RpiR family transcriptional regulator</fullName>
    </recommendedName>
</protein>
<dbReference type="GO" id="GO:1901135">
    <property type="term" value="P:carbohydrate derivative metabolic process"/>
    <property type="evidence" value="ECO:0007669"/>
    <property type="project" value="InterPro"/>
</dbReference>
<dbReference type="RefSeq" id="WP_236656791.1">
    <property type="nucleotide sequence ID" value="NZ_BLYS01000383.1"/>
</dbReference>
<organism evidence="2">
    <name type="scientific">Lactobacillus helveticus</name>
    <name type="common">Lactobacillus suntoryeus</name>
    <dbReference type="NCBI Taxonomy" id="1587"/>
    <lineage>
        <taxon>Bacteria</taxon>
        <taxon>Bacillati</taxon>
        <taxon>Bacillota</taxon>
        <taxon>Bacilli</taxon>
        <taxon>Lactobacillales</taxon>
        <taxon>Lactobacillaceae</taxon>
        <taxon>Lactobacillus</taxon>
    </lineage>
</organism>
<dbReference type="EMBL" id="BLYV01000417">
    <property type="protein sequence ID" value="GFP13980.1"/>
    <property type="molecule type" value="Genomic_DNA"/>
</dbReference>